<reference evidence="2" key="1">
    <citation type="journal article" date="2022" name="Mol. Ecol. Resour.">
        <title>The genomes of chicory, endive, great burdock and yacon provide insights into Asteraceae palaeo-polyploidization history and plant inulin production.</title>
        <authorList>
            <person name="Fan W."/>
            <person name="Wang S."/>
            <person name="Wang H."/>
            <person name="Wang A."/>
            <person name="Jiang F."/>
            <person name="Liu H."/>
            <person name="Zhao H."/>
            <person name="Xu D."/>
            <person name="Zhang Y."/>
        </authorList>
    </citation>
    <scope>NUCLEOTIDE SEQUENCE [LARGE SCALE GENOMIC DNA]</scope>
    <source>
        <strain evidence="2">cv. Punajuju</strain>
    </source>
</reference>
<organism evidence="1 2">
    <name type="scientific">Cichorium intybus</name>
    <name type="common">Chicory</name>
    <dbReference type="NCBI Taxonomy" id="13427"/>
    <lineage>
        <taxon>Eukaryota</taxon>
        <taxon>Viridiplantae</taxon>
        <taxon>Streptophyta</taxon>
        <taxon>Embryophyta</taxon>
        <taxon>Tracheophyta</taxon>
        <taxon>Spermatophyta</taxon>
        <taxon>Magnoliopsida</taxon>
        <taxon>eudicotyledons</taxon>
        <taxon>Gunneridae</taxon>
        <taxon>Pentapetalae</taxon>
        <taxon>asterids</taxon>
        <taxon>campanulids</taxon>
        <taxon>Asterales</taxon>
        <taxon>Asteraceae</taxon>
        <taxon>Cichorioideae</taxon>
        <taxon>Cichorieae</taxon>
        <taxon>Cichoriinae</taxon>
        <taxon>Cichorium</taxon>
    </lineage>
</organism>
<dbReference type="Proteomes" id="UP001055811">
    <property type="component" value="Linkage Group LG02"/>
</dbReference>
<sequence>MVKDVRVDASYQLRNLLSKNKNKKHERVGAFSDGKKRPGKIFTSMSIESEDNVAEVATSNQTFIGNDNFFHIDLKLHPYLEQMHCGQKGTPEQKLRCLYFILTNEDTLNDNLGNDICVAGIIVGEDAECLGFAPDIEIYAFCLFTDARVLDLTPSNIIMVFAIGNDGPLYGTLNIPADQSDVIGVGGYCVSNFQVKRLQ</sequence>
<protein>
    <submittedName>
        <fullName evidence="1">Uncharacterized protein</fullName>
    </submittedName>
</protein>
<comment type="caution">
    <text evidence="1">The sequence shown here is derived from an EMBL/GenBank/DDBJ whole genome shotgun (WGS) entry which is preliminary data.</text>
</comment>
<dbReference type="EMBL" id="CM042010">
    <property type="protein sequence ID" value="KAI3782854.1"/>
    <property type="molecule type" value="Genomic_DNA"/>
</dbReference>
<gene>
    <name evidence="1" type="ORF">L2E82_12912</name>
</gene>
<evidence type="ECO:0000313" key="2">
    <source>
        <dbReference type="Proteomes" id="UP001055811"/>
    </source>
</evidence>
<proteinExistence type="predicted"/>
<name>A0ACB9GHD0_CICIN</name>
<reference evidence="1 2" key="2">
    <citation type="journal article" date="2022" name="Mol. Ecol. Resour.">
        <title>The genomes of chicory, endive, great burdock and yacon provide insights into Asteraceae paleo-polyploidization history and plant inulin production.</title>
        <authorList>
            <person name="Fan W."/>
            <person name="Wang S."/>
            <person name="Wang H."/>
            <person name="Wang A."/>
            <person name="Jiang F."/>
            <person name="Liu H."/>
            <person name="Zhao H."/>
            <person name="Xu D."/>
            <person name="Zhang Y."/>
        </authorList>
    </citation>
    <scope>NUCLEOTIDE SEQUENCE [LARGE SCALE GENOMIC DNA]</scope>
    <source>
        <strain evidence="2">cv. Punajuju</strain>
        <tissue evidence="1">Leaves</tissue>
    </source>
</reference>
<keyword evidence="2" id="KW-1185">Reference proteome</keyword>
<accession>A0ACB9GHD0</accession>
<evidence type="ECO:0000313" key="1">
    <source>
        <dbReference type="EMBL" id="KAI3782854.1"/>
    </source>
</evidence>